<accession>A0A0R2AJ07</accession>
<dbReference type="Proteomes" id="UP000051008">
    <property type="component" value="Unassembled WGS sequence"/>
</dbReference>
<feature type="domain" description="HTH cro/C1-type" evidence="2">
    <location>
        <begin position="5"/>
        <end position="59"/>
    </location>
</feature>
<protein>
    <recommendedName>
        <fullName evidence="2">HTH cro/C1-type domain-containing protein</fullName>
    </recommendedName>
</protein>
<dbReference type="PANTHER" id="PTHR46558">
    <property type="entry name" value="TRACRIPTIONAL REGULATORY PROTEIN-RELATED-RELATED"/>
    <property type="match status" value="1"/>
</dbReference>
<dbReference type="Pfam" id="PF01381">
    <property type="entry name" value="HTH_3"/>
    <property type="match status" value="1"/>
</dbReference>
<dbReference type="OrthoDB" id="6386941at2"/>
<dbReference type="RefSeq" id="WP_056976887.1">
    <property type="nucleotide sequence ID" value="NZ_AYYP01000047.1"/>
</dbReference>
<dbReference type="InterPro" id="IPR010982">
    <property type="entry name" value="Lambda_DNA-bd_dom_sf"/>
</dbReference>
<dbReference type="PROSITE" id="PS50943">
    <property type="entry name" value="HTH_CROC1"/>
    <property type="match status" value="1"/>
</dbReference>
<evidence type="ECO:0000259" key="2">
    <source>
        <dbReference type="PROSITE" id="PS50943"/>
    </source>
</evidence>
<name>A0A0R2AJ07_9LACO</name>
<dbReference type="GO" id="GO:0003677">
    <property type="term" value="F:DNA binding"/>
    <property type="evidence" value="ECO:0007669"/>
    <property type="project" value="UniProtKB-KW"/>
</dbReference>
<dbReference type="SUPFAM" id="SSF47413">
    <property type="entry name" value="lambda repressor-like DNA-binding domains"/>
    <property type="match status" value="1"/>
</dbReference>
<dbReference type="PATRIC" id="fig|1423718.3.peg.148"/>
<dbReference type="Gene3D" id="1.10.260.40">
    <property type="entry name" value="lambda repressor-like DNA-binding domains"/>
    <property type="match status" value="1"/>
</dbReference>
<evidence type="ECO:0000256" key="1">
    <source>
        <dbReference type="ARBA" id="ARBA00023125"/>
    </source>
</evidence>
<dbReference type="SMART" id="SM00530">
    <property type="entry name" value="HTH_XRE"/>
    <property type="match status" value="1"/>
</dbReference>
<reference evidence="3 4" key="1">
    <citation type="journal article" date="2015" name="Genome Announc.">
        <title>Expanding the biotechnology potential of lactobacilli through comparative genomics of 213 strains and associated genera.</title>
        <authorList>
            <person name="Sun Z."/>
            <person name="Harris H.M."/>
            <person name="McCann A."/>
            <person name="Guo C."/>
            <person name="Argimon S."/>
            <person name="Zhang W."/>
            <person name="Yang X."/>
            <person name="Jeffery I.B."/>
            <person name="Cooney J.C."/>
            <person name="Kagawa T.F."/>
            <person name="Liu W."/>
            <person name="Song Y."/>
            <person name="Salvetti E."/>
            <person name="Wrobel A."/>
            <person name="Rasinkangas P."/>
            <person name="Parkhill J."/>
            <person name="Rea M.C."/>
            <person name="O'Sullivan O."/>
            <person name="Ritari J."/>
            <person name="Douillard F.P."/>
            <person name="Paul Ross R."/>
            <person name="Yang R."/>
            <person name="Briner A.E."/>
            <person name="Felis G.E."/>
            <person name="de Vos W.M."/>
            <person name="Barrangou R."/>
            <person name="Klaenhammer T.R."/>
            <person name="Caufield P.W."/>
            <person name="Cui Y."/>
            <person name="Zhang H."/>
            <person name="O'Toole P.W."/>
        </authorList>
    </citation>
    <scope>NUCLEOTIDE SEQUENCE [LARGE SCALE GENOMIC DNA]</scope>
    <source>
        <strain evidence="3 4">DSM 20509</strain>
    </source>
</reference>
<keyword evidence="1" id="KW-0238">DNA-binding</keyword>
<dbReference type="CDD" id="cd00093">
    <property type="entry name" value="HTH_XRE"/>
    <property type="match status" value="1"/>
</dbReference>
<dbReference type="GeneID" id="75137498"/>
<dbReference type="AlphaFoldDB" id="A0A0R2AJ07"/>
<gene>
    <name evidence="3" type="ORF">FC14_GL000145</name>
</gene>
<sequence length="71" mass="8144">MNSRVKDYRLKRGYSQASLAYQVGIARQTLSMIENGRYNPSLDLCIRLAEALETDLNTLFWKVGKDDANNF</sequence>
<keyword evidence="4" id="KW-1185">Reference proteome</keyword>
<proteinExistence type="predicted"/>
<dbReference type="InterPro" id="IPR001387">
    <property type="entry name" value="Cro/C1-type_HTH"/>
</dbReference>
<evidence type="ECO:0000313" key="3">
    <source>
        <dbReference type="EMBL" id="KRM63929.1"/>
    </source>
</evidence>
<dbReference type="PANTHER" id="PTHR46558:SF5">
    <property type="entry name" value="TRANSCRIPTION REGULATOR"/>
    <property type="match status" value="1"/>
</dbReference>
<evidence type="ECO:0000313" key="4">
    <source>
        <dbReference type="Proteomes" id="UP000051008"/>
    </source>
</evidence>
<dbReference type="EMBL" id="AYYP01000047">
    <property type="protein sequence ID" value="KRM63929.1"/>
    <property type="molecule type" value="Genomic_DNA"/>
</dbReference>
<organism evidence="3 4">
    <name type="scientific">Ligilactobacillus agilis DSM 20509</name>
    <dbReference type="NCBI Taxonomy" id="1423718"/>
    <lineage>
        <taxon>Bacteria</taxon>
        <taxon>Bacillati</taxon>
        <taxon>Bacillota</taxon>
        <taxon>Bacilli</taxon>
        <taxon>Lactobacillales</taxon>
        <taxon>Lactobacillaceae</taxon>
        <taxon>Ligilactobacillus</taxon>
    </lineage>
</organism>
<comment type="caution">
    <text evidence="3">The sequence shown here is derived from an EMBL/GenBank/DDBJ whole genome shotgun (WGS) entry which is preliminary data.</text>
</comment>